<sequence>MNIERAQQIAQSDELVDVIYYGASYYIDQVDETSGMARIYSRENPDDPMQTVPVIALTEPDSFRV</sequence>
<gene>
    <name evidence="4" type="ORF">E5161_11605</name>
</gene>
<evidence type="ECO:0000256" key="2">
    <source>
        <dbReference type="ARBA" id="ARBA00006573"/>
    </source>
</evidence>
<keyword evidence="3" id="KW-0749">Sporulation</keyword>
<evidence type="ECO:0000313" key="4">
    <source>
        <dbReference type="EMBL" id="TJY41841.1"/>
    </source>
</evidence>
<dbReference type="EMBL" id="SUPK01000005">
    <property type="protein sequence ID" value="TJY41841.1"/>
    <property type="molecule type" value="Genomic_DNA"/>
</dbReference>
<dbReference type="RefSeq" id="WP_136777976.1">
    <property type="nucleotide sequence ID" value="NZ_SUPK01000005.1"/>
</dbReference>
<evidence type="ECO:0000256" key="1">
    <source>
        <dbReference type="ARBA" id="ARBA00004288"/>
    </source>
</evidence>
<dbReference type="NCBIfam" id="TIGR02861">
    <property type="entry name" value="SASP_H"/>
    <property type="match status" value="1"/>
</dbReference>
<dbReference type="Proteomes" id="UP000309673">
    <property type="component" value="Unassembled WGS sequence"/>
</dbReference>
<organism evidence="4 5">
    <name type="scientific">Cohnella pontilimi</name>
    <dbReference type="NCBI Taxonomy" id="2564100"/>
    <lineage>
        <taxon>Bacteria</taxon>
        <taxon>Bacillati</taxon>
        <taxon>Bacillota</taxon>
        <taxon>Bacilli</taxon>
        <taxon>Bacillales</taxon>
        <taxon>Paenibacillaceae</taxon>
        <taxon>Cohnella</taxon>
    </lineage>
</organism>
<keyword evidence="5" id="KW-1185">Reference proteome</keyword>
<dbReference type="GO" id="GO:0042601">
    <property type="term" value="C:endospore-forming forespore"/>
    <property type="evidence" value="ECO:0007669"/>
    <property type="project" value="InterPro"/>
</dbReference>
<reference evidence="4 5" key="1">
    <citation type="submission" date="2019-04" db="EMBL/GenBank/DDBJ databases">
        <title>Cohnella sp. nov., isolated from soil.</title>
        <authorList>
            <person name="Kim W."/>
        </authorList>
    </citation>
    <scope>NUCLEOTIDE SEQUENCE [LARGE SCALE GENOMIC DNA]</scope>
    <source>
        <strain evidence="4 5">CAU 1483</strain>
    </source>
</reference>
<comment type="subcellular location">
    <subcellularLocation>
        <location evidence="1">Spore core</location>
    </subcellularLocation>
</comment>
<accession>A0A4U0FAZ6</accession>
<protein>
    <submittedName>
        <fullName evidence="4">H-type small acid-soluble spore protein</fullName>
    </submittedName>
</protein>
<evidence type="ECO:0000313" key="5">
    <source>
        <dbReference type="Proteomes" id="UP000309673"/>
    </source>
</evidence>
<comment type="caution">
    <text evidence="4">The sequence shown here is derived from an EMBL/GenBank/DDBJ whole genome shotgun (WGS) entry which is preliminary data.</text>
</comment>
<dbReference type="OrthoDB" id="1683648at2"/>
<dbReference type="AlphaFoldDB" id="A0A4U0FAZ6"/>
<dbReference type="HAMAP" id="MF_00667">
    <property type="entry name" value="SspH"/>
    <property type="match status" value="1"/>
</dbReference>
<evidence type="ECO:0000256" key="3">
    <source>
        <dbReference type="ARBA" id="ARBA00022969"/>
    </source>
</evidence>
<comment type="similarity">
    <text evidence="2">Belongs to the SspH family.</text>
</comment>
<dbReference type="Pfam" id="PF08141">
    <property type="entry name" value="SspH"/>
    <property type="match status" value="1"/>
</dbReference>
<dbReference type="GO" id="GO:0030436">
    <property type="term" value="P:asexual sporulation"/>
    <property type="evidence" value="ECO:0007669"/>
    <property type="project" value="InterPro"/>
</dbReference>
<proteinExistence type="inferred from homology"/>
<dbReference type="InterPro" id="IPR012610">
    <property type="entry name" value="SASP_SspH"/>
</dbReference>
<name>A0A4U0FAZ6_9BACL</name>
<dbReference type="GO" id="GO:0030435">
    <property type="term" value="P:sporulation resulting in formation of a cellular spore"/>
    <property type="evidence" value="ECO:0007669"/>
    <property type="project" value="UniProtKB-KW"/>
</dbReference>